<comment type="caution">
    <text evidence="1">The sequence shown here is derived from an EMBL/GenBank/DDBJ whole genome shotgun (WGS) entry which is preliminary data.</text>
</comment>
<dbReference type="AlphaFoldDB" id="A0A2M6WN02"/>
<dbReference type="EMBL" id="PFAS01000005">
    <property type="protein sequence ID" value="PIT94181.1"/>
    <property type="molecule type" value="Genomic_DNA"/>
</dbReference>
<reference evidence="2" key="1">
    <citation type="submission" date="2017-09" db="EMBL/GenBank/DDBJ databases">
        <title>Depth-based differentiation of microbial function through sediment-hosted aquifers and enrichment of novel symbionts in the deep terrestrial subsurface.</title>
        <authorList>
            <person name="Probst A.J."/>
            <person name="Ladd B."/>
            <person name="Jarett J.K."/>
            <person name="Geller-Mcgrath D.E."/>
            <person name="Sieber C.M.K."/>
            <person name="Emerson J.B."/>
            <person name="Anantharaman K."/>
            <person name="Thomas B.C."/>
            <person name="Malmstrom R."/>
            <person name="Stieglmeier M."/>
            <person name="Klingl A."/>
            <person name="Woyke T."/>
            <person name="Ryan C.M."/>
            <person name="Banfield J.F."/>
        </authorList>
    </citation>
    <scope>NUCLEOTIDE SEQUENCE [LARGE SCALE GENOMIC DNA]</scope>
</reference>
<dbReference type="Proteomes" id="UP000229335">
    <property type="component" value="Unassembled WGS sequence"/>
</dbReference>
<organism evidence="1 2">
    <name type="scientific">Candidatus Falkowbacteria bacterium CG10_big_fil_rev_8_21_14_0_10_43_11</name>
    <dbReference type="NCBI Taxonomy" id="1974568"/>
    <lineage>
        <taxon>Bacteria</taxon>
        <taxon>Candidatus Falkowiibacteriota</taxon>
    </lineage>
</organism>
<sequence>MACNKYVIATKQQVKEAMIKIPLSALRCILRYPKEKKIICEIDIKDMKRLNRAETLDEIINEARLDYASSNFTAHTSLKSLLNELHS</sequence>
<protein>
    <submittedName>
        <fullName evidence="1">Uncharacterized protein</fullName>
    </submittedName>
</protein>
<evidence type="ECO:0000313" key="1">
    <source>
        <dbReference type="EMBL" id="PIT94181.1"/>
    </source>
</evidence>
<proteinExistence type="predicted"/>
<accession>A0A2M6WN02</accession>
<name>A0A2M6WN02_9BACT</name>
<evidence type="ECO:0000313" key="2">
    <source>
        <dbReference type="Proteomes" id="UP000229335"/>
    </source>
</evidence>
<gene>
    <name evidence="1" type="ORF">COU00_00325</name>
</gene>